<reference evidence="2 3" key="1">
    <citation type="journal article" date="2019" name="Nat. Ecol. Evol.">
        <title>Megaphylogeny resolves global patterns of mushroom evolution.</title>
        <authorList>
            <person name="Varga T."/>
            <person name="Krizsan K."/>
            <person name="Foldi C."/>
            <person name="Dima B."/>
            <person name="Sanchez-Garcia M."/>
            <person name="Sanchez-Ramirez S."/>
            <person name="Szollosi G.J."/>
            <person name="Szarkandi J.G."/>
            <person name="Papp V."/>
            <person name="Albert L."/>
            <person name="Andreopoulos W."/>
            <person name="Angelini C."/>
            <person name="Antonin V."/>
            <person name="Barry K.W."/>
            <person name="Bougher N.L."/>
            <person name="Buchanan P."/>
            <person name="Buyck B."/>
            <person name="Bense V."/>
            <person name="Catcheside P."/>
            <person name="Chovatia M."/>
            <person name="Cooper J."/>
            <person name="Damon W."/>
            <person name="Desjardin D."/>
            <person name="Finy P."/>
            <person name="Geml J."/>
            <person name="Haridas S."/>
            <person name="Hughes K."/>
            <person name="Justo A."/>
            <person name="Karasinski D."/>
            <person name="Kautmanova I."/>
            <person name="Kiss B."/>
            <person name="Kocsube S."/>
            <person name="Kotiranta H."/>
            <person name="LaButti K.M."/>
            <person name="Lechner B.E."/>
            <person name="Liimatainen K."/>
            <person name="Lipzen A."/>
            <person name="Lukacs Z."/>
            <person name="Mihaltcheva S."/>
            <person name="Morgado L.N."/>
            <person name="Niskanen T."/>
            <person name="Noordeloos M.E."/>
            <person name="Ohm R.A."/>
            <person name="Ortiz-Santana B."/>
            <person name="Ovrebo C."/>
            <person name="Racz N."/>
            <person name="Riley R."/>
            <person name="Savchenko A."/>
            <person name="Shiryaev A."/>
            <person name="Soop K."/>
            <person name="Spirin V."/>
            <person name="Szebenyi C."/>
            <person name="Tomsovsky M."/>
            <person name="Tulloss R.E."/>
            <person name="Uehling J."/>
            <person name="Grigoriev I.V."/>
            <person name="Vagvolgyi C."/>
            <person name="Papp T."/>
            <person name="Martin F.M."/>
            <person name="Miettinen O."/>
            <person name="Hibbett D.S."/>
            <person name="Nagy L.G."/>
        </authorList>
    </citation>
    <scope>NUCLEOTIDE SEQUENCE [LARGE SCALE GENOMIC DNA]</scope>
    <source>
        <strain evidence="2 3">CBS 166.37</strain>
    </source>
</reference>
<keyword evidence="1" id="KW-1133">Transmembrane helix</keyword>
<evidence type="ECO:0000256" key="1">
    <source>
        <dbReference type="SAM" id="Phobius"/>
    </source>
</evidence>
<gene>
    <name evidence="2" type="ORF">BDQ12DRAFT_675090</name>
</gene>
<dbReference type="Proteomes" id="UP000308652">
    <property type="component" value="Unassembled WGS sequence"/>
</dbReference>
<keyword evidence="1" id="KW-0472">Membrane</keyword>
<evidence type="ECO:0000313" key="3">
    <source>
        <dbReference type="Proteomes" id="UP000308652"/>
    </source>
</evidence>
<feature type="transmembrane region" description="Helical" evidence="1">
    <location>
        <begin position="27"/>
        <end position="47"/>
    </location>
</feature>
<organism evidence="2 3">
    <name type="scientific">Crucibulum laeve</name>
    <dbReference type="NCBI Taxonomy" id="68775"/>
    <lineage>
        <taxon>Eukaryota</taxon>
        <taxon>Fungi</taxon>
        <taxon>Dikarya</taxon>
        <taxon>Basidiomycota</taxon>
        <taxon>Agaricomycotina</taxon>
        <taxon>Agaricomycetes</taxon>
        <taxon>Agaricomycetidae</taxon>
        <taxon>Agaricales</taxon>
        <taxon>Agaricineae</taxon>
        <taxon>Nidulariaceae</taxon>
        <taxon>Crucibulum</taxon>
    </lineage>
</organism>
<accession>A0A5C3ME54</accession>
<evidence type="ECO:0000313" key="2">
    <source>
        <dbReference type="EMBL" id="TFK43510.1"/>
    </source>
</evidence>
<dbReference type="AlphaFoldDB" id="A0A5C3ME54"/>
<proteinExistence type="predicted"/>
<keyword evidence="1" id="KW-0812">Transmembrane</keyword>
<keyword evidence="3" id="KW-1185">Reference proteome</keyword>
<protein>
    <submittedName>
        <fullName evidence="2">Uncharacterized protein</fullName>
    </submittedName>
</protein>
<name>A0A5C3ME54_9AGAR</name>
<dbReference type="EMBL" id="ML213591">
    <property type="protein sequence ID" value="TFK43510.1"/>
    <property type="molecule type" value="Genomic_DNA"/>
</dbReference>
<sequence>MHYHYFSAYLYTLPYIFSSAFSSRNALGLHSLYIYLLVGSFIVLHWIQSHI</sequence>